<dbReference type="InterPro" id="IPR003838">
    <property type="entry name" value="ABC3_permease_C"/>
</dbReference>
<evidence type="ECO:0000313" key="11">
    <source>
        <dbReference type="Proteomes" id="UP001157947"/>
    </source>
</evidence>
<evidence type="ECO:0000256" key="5">
    <source>
        <dbReference type="ARBA" id="ARBA00023136"/>
    </source>
</evidence>
<dbReference type="GO" id="GO:0022857">
    <property type="term" value="F:transmembrane transporter activity"/>
    <property type="evidence" value="ECO:0007669"/>
    <property type="project" value="TreeGrafter"/>
</dbReference>
<feature type="domain" description="ABC3 transporter permease C-terminal" evidence="8">
    <location>
        <begin position="289"/>
        <end position="402"/>
    </location>
</feature>
<evidence type="ECO:0000313" key="10">
    <source>
        <dbReference type="EMBL" id="SMP22042.1"/>
    </source>
</evidence>
<evidence type="ECO:0000256" key="1">
    <source>
        <dbReference type="ARBA" id="ARBA00004651"/>
    </source>
</evidence>
<feature type="transmembrane region" description="Helical" evidence="7">
    <location>
        <begin position="20"/>
        <end position="44"/>
    </location>
</feature>
<evidence type="ECO:0000256" key="2">
    <source>
        <dbReference type="ARBA" id="ARBA00022475"/>
    </source>
</evidence>
<dbReference type="InterPro" id="IPR025857">
    <property type="entry name" value="MacB_PCD"/>
</dbReference>
<dbReference type="EMBL" id="FXTX01000025">
    <property type="protein sequence ID" value="SMP22042.1"/>
    <property type="molecule type" value="Genomic_DNA"/>
</dbReference>
<evidence type="ECO:0000259" key="8">
    <source>
        <dbReference type="Pfam" id="PF02687"/>
    </source>
</evidence>
<organism evidence="10 11">
    <name type="scientific">Venenivibrio stagnispumantis</name>
    <dbReference type="NCBI Taxonomy" id="407998"/>
    <lineage>
        <taxon>Bacteria</taxon>
        <taxon>Pseudomonadati</taxon>
        <taxon>Aquificota</taxon>
        <taxon>Aquificia</taxon>
        <taxon>Aquificales</taxon>
        <taxon>Hydrogenothermaceae</taxon>
        <taxon>Venenivibrio</taxon>
    </lineage>
</organism>
<comment type="subcellular location">
    <subcellularLocation>
        <location evidence="1">Cell membrane</location>
        <topology evidence="1">Multi-pass membrane protein</topology>
    </subcellularLocation>
</comment>
<dbReference type="InterPro" id="IPR050250">
    <property type="entry name" value="Macrolide_Exporter_MacB"/>
</dbReference>
<evidence type="ECO:0000256" key="3">
    <source>
        <dbReference type="ARBA" id="ARBA00022692"/>
    </source>
</evidence>
<feature type="domain" description="MacB-like periplasmic core" evidence="9">
    <location>
        <begin position="24"/>
        <end position="247"/>
    </location>
</feature>
<dbReference type="GO" id="GO:0005886">
    <property type="term" value="C:plasma membrane"/>
    <property type="evidence" value="ECO:0007669"/>
    <property type="project" value="UniProtKB-SubCell"/>
</dbReference>
<dbReference type="Pfam" id="PF02687">
    <property type="entry name" value="FtsX"/>
    <property type="match status" value="1"/>
</dbReference>
<keyword evidence="5 7" id="KW-0472">Membrane</keyword>
<protein>
    <submittedName>
        <fullName evidence="10">ABC transport system permease protein</fullName>
    </submittedName>
</protein>
<evidence type="ECO:0000256" key="4">
    <source>
        <dbReference type="ARBA" id="ARBA00022989"/>
    </source>
</evidence>
<gene>
    <name evidence="10" type="ORF">SAMN06264868_1256</name>
</gene>
<name>A0AA45WPI6_9AQUI</name>
<accession>A0AA45WPI6</accession>
<evidence type="ECO:0000256" key="7">
    <source>
        <dbReference type="SAM" id="Phobius"/>
    </source>
</evidence>
<dbReference type="PANTHER" id="PTHR30572:SF4">
    <property type="entry name" value="ABC TRANSPORTER PERMEASE YTRF"/>
    <property type="match status" value="1"/>
</dbReference>
<feature type="transmembrane region" description="Helical" evidence="7">
    <location>
        <begin position="370"/>
        <end position="392"/>
    </location>
</feature>
<dbReference type="Proteomes" id="UP001157947">
    <property type="component" value="Unassembled WGS sequence"/>
</dbReference>
<feature type="transmembrane region" description="Helical" evidence="7">
    <location>
        <begin position="331"/>
        <end position="364"/>
    </location>
</feature>
<dbReference type="RefSeq" id="WP_265134902.1">
    <property type="nucleotide sequence ID" value="NZ_FXTX01000025.1"/>
</dbReference>
<dbReference type="Pfam" id="PF12704">
    <property type="entry name" value="MacB_PCD"/>
    <property type="match status" value="1"/>
</dbReference>
<evidence type="ECO:0000256" key="6">
    <source>
        <dbReference type="ARBA" id="ARBA00038076"/>
    </source>
</evidence>
<feature type="transmembrane region" description="Helical" evidence="7">
    <location>
        <begin position="285"/>
        <end position="310"/>
    </location>
</feature>
<dbReference type="AlphaFoldDB" id="A0AA45WPI6"/>
<reference evidence="10" key="1">
    <citation type="submission" date="2017-05" db="EMBL/GenBank/DDBJ databases">
        <authorList>
            <person name="Varghese N."/>
            <person name="Submissions S."/>
        </authorList>
    </citation>
    <scope>NUCLEOTIDE SEQUENCE</scope>
    <source>
        <strain evidence="10">DSM 18763</strain>
    </source>
</reference>
<proteinExistence type="inferred from homology"/>
<comment type="similarity">
    <text evidence="6">Belongs to the ABC-4 integral membrane protein family.</text>
</comment>
<evidence type="ECO:0000259" key="9">
    <source>
        <dbReference type="Pfam" id="PF12704"/>
    </source>
</evidence>
<keyword evidence="3 7" id="KW-0812">Transmembrane</keyword>
<comment type="caution">
    <text evidence="10">The sequence shown here is derived from an EMBL/GenBank/DDBJ whole genome shotgun (WGS) entry which is preliminary data.</text>
</comment>
<sequence>MKKRFLISSLKIVFRIFSEYKVRSALAILGITFGTFALILMISISNSLTEKINQEATKLGENIILVKAGEVRVFRGQERALTTANTLKLEEAYIIKNRIEHIKNLAPAYTLNYPVRYKDKIINTTIIGTTTEYPVIRNIKVKEGRFFNLEEMQRGEKVIVIGSKIAEKFFKNENPIGKTILIFRVPVKVIGVMEEKGADITGNDQDILIYTPIKTAMRRLANVDYINTIYIQADSKESINIVKNQIKLLLRKLHHINPSDKDDFTVISMEDVIKMQTQALKIFKLLGVISAGVSFLIGAIGILSIMILIVNQRKQEIGIRRAVGATRNNILTQFILESGIIALIGGVFGAFLGVLITSIVFLLFKLPFIIVVDVIIFATISSVILGFVAGIYPAIKASKITPLEALR</sequence>
<keyword evidence="11" id="KW-1185">Reference proteome</keyword>
<dbReference type="PANTHER" id="PTHR30572">
    <property type="entry name" value="MEMBRANE COMPONENT OF TRANSPORTER-RELATED"/>
    <property type="match status" value="1"/>
</dbReference>
<keyword evidence="2" id="KW-1003">Cell membrane</keyword>
<keyword evidence="4 7" id="KW-1133">Transmembrane helix</keyword>